<organism evidence="1 2">
    <name type="scientific">Rosa chinensis</name>
    <name type="common">China rose</name>
    <dbReference type="NCBI Taxonomy" id="74649"/>
    <lineage>
        <taxon>Eukaryota</taxon>
        <taxon>Viridiplantae</taxon>
        <taxon>Streptophyta</taxon>
        <taxon>Embryophyta</taxon>
        <taxon>Tracheophyta</taxon>
        <taxon>Spermatophyta</taxon>
        <taxon>Magnoliopsida</taxon>
        <taxon>eudicotyledons</taxon>
        <taxon>Gunneridae</taxon>
        <taxon>Pentapetalae</taxon>
        <taxon>rosids</taxon>
        <taxon>fabids</taxon>
        <taxon>Rosales</taxon>
        <taxon>Rosaceae</taxon>
        <taxon>Rosoideae</taxon>
        <taxon>Rosoideae incertae sedis</taxon>
        <taxon>Rosa</taxon>
    </lineage>
</organism>
<dbReference type="Proteomes" id="UP000238479">
    <property type="component" value="Chromosome 3"/>
</dbReference>
<evidence type="ECO:0000313" key="1">
    <source>
        <dbReference type="EMBL" id="PRQ41832.1"/>
    </source>
</evidence>
<dbReference type="Gramene" id="PRQ41832">
    <property type="protein sequence ID" value="PRQ41832"/>
    <property type="gene ID" value="RchiOBHm_Chr3g0451011"/>
</dbReference>
<keyword evidence="2" id="KW-1185">Reference proteome</keyword>
<sequence>MMGRFANPQSEHNYYHFIFGTMVCLLLESKCKGLAVVITDWNTR</sequence>
<comment type="caution">
    <text evidence="1">The sequence shown here is derived from an EMBL/GenBank/DDBJ whole genome shotgun (WGS) entry which is preliminary data.</text>
</comment>
<dbReference type="EMBL" id="PDCK01000041">
    <property type="protein sequence ID" value="PRQ41832.1"/>
    <property type="molecule type" value="Genomic_DNA"/>
</dbReference>
<protein>
    <submittedName>
        <fullName evidence="1">Uncharacterized protein</fullName>
    </submittedName>
</protein>
<dbReference type="AlphaFoldDB" id="A0A2P6R5Y8"/>
<reference evidence="1 2" key="1">
    <citation type="journal article" date="2018" name="Nat. Genet.">
        <title>The Rosa genome provides new insights in the design of modern roses.</title>
        <authorList>
            <person name="Bendahmane M."/>
        </authorList>
    </citation>
    <scope>NUCLEOTIDE SEQUENCE [LARGE SCALE GENOMIC DNA]</scope>
    <source>
        <strain evidence="2">cv. Old Blush</strain>
    </source>
</reference>
<name>A0A2P6R5Y8_ROSCH</name>
<accession>A0A2P6R5Y8</accession>
<evidence type="ECO:0000313" key="2">
    <source>
        <dbReference type="Proteomes" id="UP000238479"/>
    </source>
</evidence>
<proteinExistence type="predicted"/>
<gene>
    <name evidence="1" type="ORF">RchiOBHm_Chr3g0451011</name>
</gene>